<reference evidence="4" key="1">
    <citation type="journal article" date="2013" name="ISME J.">
        <title>A small predatory core genome in the divergent marine Bacteriovorax marinus SJ and the terrestrial Bdellovibrio bacteriovorus.</title>
        <authorList>
            <person name="Crossman L.C."/>
            <person name="Chen H."/>
            <person name="Cerdeno-Tarraga A.M."/>
            <person name="Brooks K."/>
            <person name="Quail M.A."/>
            <person name="Pineiro S.A."/>
            <person name="Hobley L."/>
            <person name="Sockett R.E."/>
            <person name="Bentley S.D."/>
            <person name="Parkhill J."/>
            <person name="Williams H.N."/>
            <person name="Stine O.C."/>
        </authorList>
    </citation>
    <scope>NUCLEOTIDE SEQUENCE [LARGE SCALE GENOMIC DNA]</scope>
    <source>
        <strain evidence="4">ATCC BAA-682 / DSM 15412 / SJ</strain>
    </source>
</reference>
<feature type="transmembrane region" description="Helical" evidence="1">
    <location>
        <begin position="155"/>
        <end position="177"/>
    </location>
</feature>
<dbReference type="HOGENOM" id="CLU_471502_0_0_7"/>
<dbReference type="InterPro" id="IPR008984">
    <property type="entry name" value="SMAD_FHA_dom_sf"/>
</dbReference>
<organism evidence="3 4">
    <name type="scientific">Halobacteriovorax marinus (strain ATCC BAA-682 / DSM 15412 / SJ)</name>
    <name type="common">Bacteriovorax marinus</name>
    <dbReference type="NCBI Taxonomy" id="862908"/>
    <lineage>
        <taxon>Bacteria</taxon>
        <taxon>Pseudomonadati</taxon>
        <taxon>Bdellovibrionota</taxon>
        <taxon>Bacteriovoracia</taxon>
        <taxon>Bacteriovoracales</taxon>
        <taxon>Halobacteriovoraceae</taxon>
        <taxon>Halobacteriovorax</taxon>
    </lineage>
</organism>
<name>E1X0F2_HALMS</name>
<keyword evidence="1" id="KW-0472">Membrane</keyword>
<feature type="transmembrane region" description="Helical" evidence="1">
    <location>
        <begin position="321"/>
        <end position="343"/>
    </location>
</feature>
<dbReference type="PATRIC" id="fig|862908.3.peg.3084"/>
<dbReference type="SUPFAM" id="SSF49879">
    <property type="entry name" value="SMAD/FHA domain"/>
    <property type="match status" value="1"/>
</dbReference>
<dbReference type="EMBL" id="FQ312005">
    <property type="protein sequence ID" value="CBW27978.1"/>
    <property type="molecule type" value="Genomic_DNA"/>
</dbReference>
<dbReference type="PROSITE" id="PS50006">
    <property type="entry name" value="FHA_DOMAIN"/>
    <property type="match status" value="1"/>
</dbReference>
<dbReference type="InterPro" id="IPR000253">
    <property type="entry name" value="FHA_dom"/>
</dbReference>
<dbReference type="Proteomes" id="UP000008963">
    <property type="component" value="Chromosome"/>
</dbReference>
<dbReference type="SMART" id="SM00240">
    <property type="entry name" value="FHA"/>
    <property type="match status" value="1"/>
</dbReference>
<evidence type="ECO:0000256" key="1">
    <source>
        <dbReference type="SAM" id="Phobius"/>
    </source>
</evidence>
<dbReference type="OrthoDB" id="151099at2"/>
<dbReference type="Pfam" id="PF00498">
    <property type="entry name" value="FHA"/>
    <property type="match status" value="1"/>
</dbReference>
<dbReference type="CDD" id="cd00060">
    <property type="entry name" value="FHA"/>
    <property type="match status" value="1"/>
</dbReference>
<proteinExistence type="predicted"/>
<dbReference type="RefSeq" id="WP_014245748.1">
    <property type="nucleotide sequence ID" value="NC_016620.1"/>
</dbReference>
<gene>
    <name evidence="3" type="ordered locus">BMS_3227</name>
</gene>
<dbReference type="InterPro" id="IPR050923">
    <property type="entry name" value="Cell_Proc_Reg/RNA_Proc"/>
</dbReference>
<evidence type="ECO:0000313" key="4">
    <source>
        <dbReference type="Proteomes" id="UP000008963"/>
    </source>
</evidence>
<dbReference type="AlphaFoldDB" id="E1X0F2"/>
<dbReference type="STRING" id="862908.BMS_3227"/>
<evidence type="ECO:0000259" key="2">
    <source>
        <dbReference type="PROSITE" id="PS50006"/>
    </source>
</evidence>
<dbReference type="eggNOG" id="COG1716">
    <property type="taxonomic scope" value="Bacteria"/>
</dbReference>
<keyword evidence="1" id="KW-1133">Transmembrane helix</keyword>
<accession>E1X0F2</accession>
<protein>
    <submittedName>
        <fullName evidence="3">Membrane protein</fullName>
    </submittedName>
</protein>
<dbReference type="Gene3D" id="2.60.200.20">
    <property type="match status" value="1"/>
</dbReference>
<dbReference type="PANTHER" id="PTHR23308">
    <property type="entry name" value="NUCLEAR INHIBITOR OF PROTEIN PHOSPHATASE-1"/>
    <property type="match status" value="1"/>
</dbReference>
<keyword evidence="4" id="KW-1185">Reference proteome</keyword>
<feature type="domain" description="FHA" evidence="2">
    <location>
        <begin position="23"/>
        <end position="72"/>
    </location>
</feature>
<evidence type="ECO:0000313" key="3">
    <source>
        <dbReference type="EMBL" id="CBW27978.1"/>
    </source>
</evidence>
<keyword evidence="1" id="KW-0812">Transmembrane</keyword>
<dbReference type="KEGG" id="bmx:BMS_3227"/>
<sequence>MYKLVVVGGKLRGQEFELHDGENTLGRSEDCDIHFPVNGVSKKHMAVTVTKDAAYLQDLGSSNGTFLNGKIIKRATVKNGDKVALPDSILQVVYVEEKKIIIKKRAQEEDEDDDIDFMSDTPPAPESLPAKVIWAFKYKLMPVFHGINEEYEWRVLFGILLAVLSVITITLTIFPVIQSSKRTLLLETAERGAHYAEEIARTNARALEAKNLDQLNTAFMNNIKDVTSYDLFELDGRIVRPLVRMNSYITDTHSIKVKEWAQKTRTEENIYKKRLDGGEIGIGKKIMAFNPKTGTTEPVGVIAIRFSPKSLAVEAQESTKAYLEALMTSFLVAIVFFSIVYYLTIKPLDEMKYQIEEALRGKRRNLESRFLFSEMNSLRSSVNSILQRNRELQNEEMDSEFAEMESDEGYVNTLKEFMRGAGVPVVVLDSEKSVQAVSTDAEDITGIRESSSQGMSISDVSREKGFAGTIIELCDNSANNGGTNQEGEYELQGNSYEIHVSSLLGKDNFAKAYYITFIRS</sequence>